<dbReference type="EMBL" id="FNDQ01000013">
    <property type="protein sequence ID" value="SDH75396.1"/>
    <property type="molecule type" value="Genomic_DNA"/>
</dbReference>
<dbReference type="PANTHER" id="PTHR45586:SF1">
    <property type="entry name" value="LIPOPOLYSACCHARIDE ASSEMBLY PROTEIN B"/>
    <property type="match status" value="1"/>
</dbReference>
<proteinExistence type="predicted"/>
<organism evidence="5 6">
    <name type="scientific">Myroides phaeus</name>
    <dbReference type="NCBI Taxonomy" id="702745"/>
    <lineage>
        <taxon>Bacteria</taxon>
        <taxon>Pseudomonadati</taxon>
        <taxon>Bacteroidota</taxon>
        <taxon>Flavobacteriia</taxon>
        <taxon>Flavobacteriales</taxon>
        <taxon>Flavobacteriaceae</taxon>
        <taxon>Myroides</taxon>
    </lineage>
</organism>
<keyword evidence="2 3" id="KW-0802">TPR repeat</keyword>
<feature type="signal peptide" evidence="4">
    <location>
        <begin position="1"/>
        <end position="23"/>
    </location>
</feature>
<evidence type="ECO:0000313" key="5">
    <source>
        <dbReference type="EMBL" id="SDH75396.1"/>
    </source>
</evidence>
<evidence type="ECO:0000256" key="4">
    <source>
        <dbReference type="SAM" id="SignalP"/>
    </source>
</evidence>
<dbReference type="InterPro" id="IPR011990">
    <property type="entry name" value="TPR-like_helical_dom_sf"/>
</dbReference>
<keyword evidence="4" id="KW-0732">Signal</keyword>
<evidence type="ECO:0000256" key="2">
    <source>
        <dbReference type="ARBA" id="ARBA00022803"/>
    </source>
</evidence>
<dbReference type="InterPro" id="IPR019734">
    <property type="entry name" value="TPR_rpt"/>
</dbReference>
<evidence type="ECO:0000256" key="3">
    <source>
        <dbReference type="PROSITE-ProRule" id="PRU00339"/>
    </source>
</evidence>
<dbReference type="PROSITE" id="PS50005">
    <property type="entry name" value="TPR"/>
    <property type="match status" value="2"/>
</dbReference>
<feature type="repeat" description="TPR" evidence="3">
    <location>
        <begin position="508"/>
        <end position="541"/>
    </location>
</feature>
<dbReference type="InterPro" id="IPR051012">
    <property type="entry name" value="CellSynth/LPSAsmb/PSIAsmb"/>
</dbReference>
<gene>
    <name evidence="5" type="ORF">SAMN05421818_11361</name>
</gene>
<name>A0A1G8EZR6_9FLAO</name>
<dbReference type="Pfam" id="PF13181">
    <property type="entry name" value="TPR_8"/>
    <property type="match status" value="2"/>
</dbReference>
<evidence type="ECO:0000313" key="6">
    <source>
        <dbReference type="Proteomes" id="UP000243588"/>
    </source>
</evidence>
<dbReference type="Proteomes" id="UP000243588">
    <property type="component" value="Unassembled WGS sequence"/>
</dbReference>
<dbReference type="AlphaFoldDB" id="A0A1G8EZR6"/>
<dbReference type="Gene3D" id="1.25.40.10">
    <property type="entry name" value="Tetratricopeptide repeat domain"/>
    <property type="match status" value="3"/>
</dbReference>
<keyword evidence="1" id="KW-0677">Repeat</keyword>
<protein>
    <submittedName>
        <fullName evidence="5">Tetratricopeptide repeat-containing protein</fullName>
    </submittedName>
</protein>
<dbReference type="SMART" id="SM00028">
    <property type="entry name" value="TPR"/>
    <property type="match status" value="7"/>
</dbReference>
<feature type="chain" id="PRO_5017330975" evidence="4">
    <location>
        <begin position="24"/>
        <end position="552"/>
    </location>
</feature>
<dbReference type="STRING" id="702745.SAMN05421818_11361"/>
<dbReference type="SUPFAM" id="SSF48452">
    <property type="entry name" value="TPR-like"/>
    <property type="match status" value="3"/>
</dbReference>
<feature type="repeat" description="TPR" evidence="3">
    <location>
        <begin position="161"/>
        <end position="194"/>
    </location>
</feature>
<sequence>MIMNKKMVLSLLAAGIVSSSMTAQDLEIAKKAIQDEQLDKAKAILRSLVIDKPNDGKNYYYLGDVFLMEEQVDSARFFFEKGIAVKIKGFLNNIGLGQLALEANDVIRAKEFLNKALSEIRKKDYDEQLLVANAYLNSTNSLPNEAQEIASAIIEKDYTIAEAHNVMGKAYMEQKNFNEAFSSFRNAISYDDSLLDAKLQMAIITKRGRGYKEAIRVCEEILAINSNYAPAFREIADNYYLWSQRDSSNEKAYLAKATENYKKYIVASDNATEAQMKYADFLLLTENYKALEELAVNLKNVKGINNRILRYSGYALYKNGKYKEAIDAMTKFLGVSSKAIGRDYLYLGLSHIALSKDSKENYEEGVKNLKEAIKVEPAIAGEFNSLGVDLYRKSKYKQAIDILSISAEVNDQPNVSYDNYYTAYCYYQLGSSDEEKHQEDLVKADHYFAKTIALDSSISEAYFFKARTNRYLNTERASKSVFEAYQGFIKSLEDKGELKSPNYQDQVIEAYTSIATYYANNEKNKEAIDIFNKVLSIDSSNEFAKNTIQALQ</sequence>
<dbReference type="PANTHER" id="PTHR45586">
    <property type="entry name" value="TPR REPEAT-CONTAINING PROTEIN PA4667"/>
    <property type="match status" value="1"/>
</dbReference>
<accession>A0A1G8EZR6</accession>
<reference evidence="6" key="1">
    <citation type="submission" date="2016-10" db="EMBL/GenBank/DDBJ databases">
        <authorList>
            <person name="Varghese N."/>
            <person name="Submissions S."/>
        </authorList>
    </citation>
    <scope>NUCLEOTIDE SEQUENCE [LARGE SCALE GENOMIC DNA]</scope>
    <source>
        <strain evidence="6">DSM 23313</strain>
    </source>
</reference>
<evidence type="ECO:0000256" key="1">
    <source>
        <dbReference type="ARBA" id="ARBA00022737"/>
    </source>
</evidence>
<keyword evidence="6" id="KW-1185">Reference proteome</keyword>